<name>A0A921LMG4_9FIRM</name>
<organism evidence="2 3">
    <name type="scientific">Subdoligranulum variabile</name>
    <dbReference type="NCBI Taxonomy" id="214851"/>
    <lineage>
        <taxon>Bacteria</taxon>
        <taxon>Bacillati</taxon>
        <taxon>Bacillota</taxon>
        <taxon>Clostridia</taxon>
        <taxon>Eubacteriales</taxon>
        <taxon>Oscillospiraceae</taxon>
        <taxon>Subdoligranulum</taxon>
    </lineage>
</organism>
<comment type="caution">
    <text evidence="2">The sequence shown here is derived from an EMBL/GenBank/DDBJ whole genome shotgun (WGS) entry which is preliminary data.</text>
</comment>
<feature type="transmembrane region" description="Helical" evidence="1">
    <location>
        <begin position="318"/>
        <end position="339"/>
    </location>
</feature>
<reference evidence="2" key="2">
    <citation type="submission" date="2021-09" db="EMBL/GenBank/DDBJ databases">
        <authorList>
            <person name="Gilroy R."/>
        </authorList>
    </citation>
    <scope>NUCLEOTIDE SEQUENCE</scope>
    <source>
        <strain evidence="2">ChiBcec21-2208</strain>
    </source>
</reference>
<feature type="transmembrane region" description="Helical" evidence="1">
    <location>
        <begin position="12"/>
        <end position="34"/>
    </location>
</feature>
<proteinExistence type="predicted"/>
<accession>A0A921LMG4</accession>
<feature type="transmembrane region" description="Helical" evidence="1">
    <location>
        <begin position="216"/>
        <end position="240"/>
    </location>
</feature>
<feature type="transmembrane region" description="Helical" evidence="1">
    <location>
        <begin position="181"/>
        <end position="204"/>
    </location>
</feature>
<protein>
    <submittedName>
        <fullName evidence="2">Uncharacterized protein</fullName>
    </submittedName>
</protein>
<reference evidence="2" key="1">
    <citation type="journal article" date="2021" name="PeerJ">
        <title>Extensive microbial diversity within the chicken gut microbiome revealed by metagenomics and culture.</title>
        <authorList>
            <person name="Gilroy R."/>
            <person name="Ravi A."/>
            <person name="Getino M."/>
            <person name="Pursley I."/>
            <person name="Horton D.L."/>
            <person name="Alikhan N.F."/>
            <person name="Baker D."/>
            <person name="Gharbi K."/>
            <person name="Hall N."/>
            <person name="Watson M."/>
            <person name="Adriaenssens E.M."/>
            <person name="Foster-Nyarko E."/>
            <person name="Jarju S."/>
            <person name="Secka A."/>
            <person name="Antonio M."/>
            <person name="Oren A."/>
            <person name="Chaudhuri R.R."/>
            <person name="La Ragione R."/>
            <person name="Hildebrand F."/>
            <person name="Pallen M.J."/>
        </authorList>
    </citation>
    <scope>NUCLEOTIDE SEQUENCE</scope>
    <source>
        <strain evidence="2">ChiBcec21-2208</strain>
    </source>
</reference>
<dbReference type="Proteomes" id="UP000782880">
    <property type="component" value="Unassembled WGS sequence"/>
</dbReference>
<evidence type="ECO:0000256" key="1">
    <source>
        <dbReference type="SAM" id="Phobius"/>
    </source>
</evidence>
<keyword evidence="1" id="KW-0472">Membrane</keyword>
<evidence type="ECO:0000313" key="2">
    <source>
        <dbReference type="EMBL" id="HJG27491.1"/>
    </source>
</evidence>
<sequence length="502" mass="54886">MFWRSTHSKSFWLGTLGCGAAALAFLLLYEWIVYKVPVTDIYLPASSWSDEVVYSKQLSAVVQYGAPQGYFGFNESHAEIGTFAAWGPALFWIYALPGFFLRGENAFIWCNLFFVVAGWLVFARAVRLSVPRQVLFAVVLACLNAPLRYIFSAMQEPFHYAVVLAVTGMAFLVRKSGRRPAWAALCILCAAATLVRPYNAVLWLYPLALAWPRRRSLAACLAGAAVSTAGTLVLMSRFYAPYFFTNVDTEPLRLLAHLQVLSAAKYVFYKLSGALGQVWQETAGAVSGQGGGYYLVFLLLLAVTLGCLIRDARHKRAFFWKGCAVAVAVVIFAALMLMYRTAEASRHTLVLDVLLLASLVMESPRPAAGTAAAIAALSAVGIIALTANGGFGMPSYREDIAVEVEALQTALIQSQQAVDSTDPWDHTIAYSFGDNAHVGMLYAAPDGMGLQFDEATYLLDTGHTIHARYMMTGTGSAVEQRLLAEGWTLLYQGTYCTVYERS</sequence>
<dbReference type="EMBL" id="DYVE01000066">
    <property type="protein sequence ID" value="HJG27491.1"/>
    <property type="molecule type" value="Genomic_DNA"/>
</dbReference>
<dbReference type="AlphaFoldDB" id="A0A921LMG4"/>
<feature type="transmembrane region" description="Helical" evidence="1">
    <location>
        <begin position="291"/>
        <end position="309"/>
    </location>
</feature>
<keyword evidence="1" id="KW-1133">Transmembrane helix</keyword>
<feature type="transmembrane region" description="Helical" evidence="1">
    <location>
        <begin position="157"/>
        <end position="174"/>
    </location>
</feature>
<feature type="transmembrane region" description="Helical" evidence="1">
    <location>
        <begin position="134"/>
        <end position="151"/>
    </location>
</feature>
<keyword evidence="1" id="KW-0812">Transmembrane</keyword>
<feature type="transmembrane region" description="Helical" evidence="1">
    <location>
        <begin position="106"/>
        <end position="122"/>
    </location>
</feature>
<evidence type="ECO:0000313" key="3">
    <source>
        <dbReference type="Proteomes" id="UP000782880"/>
    </source>
</evidence>
<gene>
    <name evidence="2" type="ORF">K8V20_02430</name>
</gene>
<feature type="transmembrane region" description="Helical" evidence="1">
    <location>
        <begin position="367"/>
        <end position="387"/>
    </location>
</feature>